<dbReference type="Proteomes" id="UP001501490">
    <property type="component" value="Unassembled WGS sequence"/>
</dbReference>
<comment type="caution">
    <text evidence="1">The sequence shown here is derived from an EMBL/GenBank/DDBJ whole genome shotgun (WGS) entry which is preliminary data.</text>
</comment>
<dbReference type="RefSeq" id="WP_344803705.1">
    <property type="nucleotide sequence ID" value="NZ_BAABAB010000013.1"/>
</dbReference>
<accession>A0ABP6ZSG8</accession>
<proteinExistence type="predicted"/>
<evidence type="ECO:0008006" key="3">
    <source>
        <dbReference type="Google" id="ProtNLM"/>
    </source>
</evidence>
<dbReference type="EMBL" id="BAABAB010000013">
    <property type="protein sequence ID" value="GAA3616758.1"/>
    <property type="molecule type" value="Genomic_DNA"/>
</dbReference>
<reference evidence="2" key="1">
    <citation type="journal article" date="2019" name="Int. J. Syst. Evol. Microbiol.">
        <title>The Global Catalogue of Microorganisms (GCM) 10K type strain sequencing project: providing services to taxonomists for standard genome sequencing and annotation.</title>
        <authorList>
            <consortium name="The Broad Institute Genomics Platform"/>
            <consortium name="The Broad Institute Genome Sequencing Center for Infectious Disease"/>
            <person name="Wu L."/>
            <person name="Ma J."/>
        </authorList>
    </citation>
    <scope>NUCLEOTIDE SEQUENCE [LARGE SCALE GENOMIC DNA]</scope>
    <source>
        <strain evidence="2">JCM 16929</strain>
    </source>
</reference>
<protein>
    <recommendedName>
        <fullName evidence="3">Lactococcin 972 family bacteriocin</fullName>
    </recommendedName>
</protein>
<sequence length="99" mass="10646">MTTQQARPRRWGRRALATAALTTAAGLAFTVPAEATVYYSLHAWYDYSRASASSTAGEWTQSWAVHGNRSAVSGWGNVSSYAYADSGWSGYYGAGVRIA</sequence>
<evidence type="ECO:0000313" key="2">
    <source>
        <dbReference type="Proteomes" id="UP001501490"/>
    </source>
</evidence>
<keyword evidence="2" id="KW-1185">Reference proteome</keyword>
<gene>
    <name evidence="1" type="ORF">GCM10022236_18620</name>
</gene>
<organism evidence="1 2">
    <name type="scientific">Microlunatus ginsengisoli</name>
    <dbReference type="NCBI Taxonomy" id="363863"/>
    <lineage>
        <taxon>Bacteria</taxon>
        <taxon>Bacillati</taxon>
        <taxon>Actinomycetota</taxon>
        <taxon>Actinomycetes</taxon>
        <taxon>Propionibacteriales</taxon>
        <taxon>Propionibacteriaceae</taxon>
        <taxon>Microlunatus</taxon>
    </lineage>
</organism>
<name>A0ABP6ZSG8_9ACTN</name>
<evidence type="ECO:0000313" key="1">
    <source>
        <dbReference type="EMBL" id="GAA3616758.1"/>
    </source>
</evidence>